<dbReference type="PANTHER" id="PTHR40631">
    <property type="entry name" value="ALPHA-L-ARABINOFURANOSIDASE AXHA-2-RELATED"/>
    <property type="match status" value="1"/>
</dbReference>
<keyword evidence="4 12" id="KW-0964">Secreted</keyword>
<comment type="catalytic activity">
    <reaction evidence="1 12">
        <text>Hydrolysis of terminal non-reducing alpha-L-arabinofuranoside residues in alpha-L-arabinosides.</text>
        <dbReference type="EC" id="3.2.1.55"/>
    </reaction>
</comment>
<dbReference type="InterPro" id="IPR023296">
    <property type="entry name" value="Glyco_hydro_beta-prop_sf"/>
</dbReference>
<protein>
    <recommendedName>
        <fullName evidence="12">Alpha-L-arabinofuranosidase</fullName>
        <ecNumber evidence="12">3.2.1.55</ecNumber>
    </recommendedName>
</protein>
<comment type="subcellular location">
    <subcellularLocation>
        <location evidence="2 12">Secreted</location>
    </subcellularLocation>
</comment>
<evidence type="ECO:0000256" key="4">
    <source>
        <dbReference type="ARBA" id="ARBA00022525"/>
    </source>
</evidence>
<keyword evidence="5" id="KW-0858">Xylan degradation</keyword>
<keyword evidence="6 12" id="KW-0732">Signal</keyword>
<proteinExistence type="inferred from homology"/>
<evidence type="ECO:0000256" key="10">
    <source>
        <dbReference type="ARBA" id="ARBA00023326"/>
    </source>
</evidence>
<reference evidence="14 15" key="1">
    <citation type="submission" date="2019-04" db="EMBL/GenBank/DDBJ databases">
        <title>Friends and foes A comparative genomics study of 23 Aspergillus species from section Flavi.</title>
        <authorList>
            <consortium name="DOE Joint Genome Institute"/>
            <person name="Kjaerbolling I."/>
            <person name="Vesth T."/>
            <person name="Frisvad J.C."/>
            <person name="Nybo J.L."/>
            <person name="Theobald S."/>
            <person name="Kildgaard S."/>
            <person name="Isbrandt T."/>
            <person name="Kuo A."/>
            <person name="Sato A."/>
            <person name="Lyhne E.K."/>
            <person name="Kogle M.E."/>
            <person name="Wiebenga A."/>
            <person name="Kun R.S."/>
            <person name="Lubbers R.J."/>
            <person name="Makela M.R."/>
            <person name="Barry K."/>
            <person name="Chovatia M."/>
            <person name="Clum A."/>
            <person name="Daum C."/>
            <person name="Haridas S."/>
            <person name="He G."/>
            <person name="LaButti K."/>
            <person name="Lipzen A."/>
            <person name="Mondo S."/>
            <person name="Riley R."/>
            <person name="Salamov A."/>
            <person name="Simmons B.A."/>
            <person name="Magnuson J.K."/>
            <person name="Henrissat B."/>
            <person name="Mortensen U.H."/>
            <person name="Larsen T.O."/>
            <person name="Devries R.P."/>
            <person name="Grigoriev I.V."/>
            <person name="Machida M."/>
            <person name="Baker S.E."/>
            <person name="Andersen M.R."/>
        </authorList>
    </citation>
    <scope>NUCLEOTIDE SEQUENCE [LARGE SCALE GENOMIC DNA]</scope>
    <source>
        <strain evidence="14 15">CBS 151.66</strain>
    </source>
</reference>
<keyword evidence="7 12" id="KW-0378">Hydrolase</keyword>
<evidence type="ECO:0000256" key="9">
    <source>
        <dbReference type="ARBA" id="ARBA00023295"/>
    </source>
</evidence>
<evidence type="ECO:0000313" key="15">
    <source>
        <dbReference type="Proteomes" id="UP000326565"/>
    </source>
</evidence>
<evidence type="ECO:0000256" key="8">
    <source>
        <dbReference type="ARBA" id="ARBA00023277"/>
    </source>
</evidence>
<organism evidence="14 15">
    <name type="scientific">Aspergillus leporis</name>
    <dbReference type="NCBI Taxonomy" id="41062"/>
    <lineage>
        <taxon>Eukaryota</taxon>
        <taxon>Fungi</taxon>
        <taxon>Dikarya</taxon>
        <taxon>Ascomycota</taxon>
        <taxon>Pezizomycotina</taxon>
        <taxon>Eurotiomycetes</taxon>
        <taxon>Eurotiomycetidae</taxon>
        <taxon>Eurotiales</taxon>
        <taxon>Aspergillaceae</taxon>
        <taxon>Aspergillus</taxon>
        <taxon>Aspergillus subgen. Circumdati</taxon>
    </lineage>
</organism>
<keyword evidence="15" id="KW-1185">Reference proteome</keyword>
<dbReference type="GO" id="GO:0046373">
    <property type="term" value="P:L-arabinose metabolic process"/>
    <property type="evidence" value="ECO:0007669"/>
    <property type="project" value="UniProtKB-UniRule"/>
</dbReference>
<dbReference type="Gene3D" id="2.115.10.20">
    <property type="entry name" value="Glycosyl hydrolase domain, family 43"/>
    <property type="match status" value="1"/>
</dbReference>
<keyword evidence="9 12" id="KW-0326">Glycosidase</keyword>
<dbReference type="Proteomes" id="UP000326565">
    <property type="component" value="Unassembled WGS sequence"/>
</dbReference>
<dbReference type="EMBL" id="ML732434">
    <property type="protein sequence ID" value="KAB8067888.1"/>
    <property type="molecule type" value="Genomic_DNA"/>
</dbReference>
<comment type="similarity">
    <text evidence="3 12">Belongs to the glycosyl hydrolase 62 family.</text>
</comment>
<evidence type="ECO:0000256" key="1">
    <source>
        <dbReference type="ARBA" id="ARBA00001462"/>
    </source>
</evidence>
<evidence type="ECO:0000256" key="6">
    <source>
        <dbReference type="ARBA" id="ARBA00022729"/>
    </source>
</evidence>
<comment type="function">
    <text evidence="11">Alpha-L-arabinofuranosidase involved in the hydrolysis of xylan, a major structural heterogeneous polysaccharide found in plant biomass representing the second most abundant polysaccharide in the biosphere, after cellulose. Releases L-arabinose from arabinoxylan.</text>
</comment>
<evidence type="ECO:0000256" key="3">
    <source>
        <dbReference type="ARBA" id="ARBA00007396"/>
    </source>
</evidence>
<name>A0A5N5WHG9_9EURO</name>
<dbReference type="GO" id="GO:0046556">
    <property type="term" value="F:alpha-L-arabinofuranosidase activity"/>
    <property type="evidence" value="ECO:0007669"/>
    <property type="project" value="UniProtKB-UniRule"/>
</dbReference>
<evidence type="ECO:0000256" key="12">
    <source>
        <dbReference type="RuleBase" id="RU368117"/>
    </source>
</evidence>
<dbReference type="SUPFAM" id="SSF75005">
    <property type="entry name" value="Arabinanase/levansucrase/invertase"/>
    <property type="match status" value="1"/>
</dbReference>
<sequence length="327" mass="35400">MRFPKSSVGLLLPGAVLLGSVPNVVAQCDLPSTYRWTSTGPLAQPRSGWASLKDFTSVPYNDQYLVYATYHDTGSTWGSMNFGLFSDWSDMTSASQAAMNQGTVAPTLFYFAPKDVWILAYQWGSTTFSYKTSSNPTNANGWSSPQPLFSGTISDSGTGAIDQTVIGDDTNMYLFFAGDNGKIYRASMPIGDFPGDFGTQSEIIMSDTTNNLFEAVQVYTVQGQKKYLMIVEAIGANGRYFRSFTADSLGGSWTPQAATESQPFAGKANSGATWTNDISHGDLVRSSPDQTMTIDPCNLQLLYQGRAPSSGGDYNLLPYRPGVLTLQ</sequence>
<dbReference type="EC" id="3.2.1.55" evidence="12"/>
<evidence type="ECO:0000256" key="7">
    <source>
        <dbReference type="ARBA" id="ARBA00022801"/>
    </source>
</evidence>
<feature type="signal peptide" evidence="13">
    <location>
        <begin position="1"/>
        <end position="26"/>
    </location>
</feature>
<dbReference type="AlphaFoldDB" id="A0A5N5WHG9"/>
<keyword evidence="10" id="KW-0624">Polysaccharide degradation</keyword>
<dbReference type="Pfam" id="PF03664">
    <property type="entry name" value="Glyco_hydro_62"/>
    <property type="match status" value="1"/>
</dbReference>
<dbReference type="OrthoDB" id="3156236at2759"/>
<evidence type="ECO:0000256" key="5">
    <source>
        <dbReference type="ARBA" id="ARBA00022651"/>
    </source>
</evidence>
<dbReference type="PANTHER" id="PTHR40631:SF1">
    <property type="entry name" value="ALPHA-L-ARABINOFURANOSIDASE AXHA-2-RELATED"/>
    <property type="match status" value="1"/>
</dbReference>
<gene>
    <name evidence="14" type="ORF">BDV29DRAFT_162908</name>
</gene>
<evidence type="ECO:0000256" key="2">
    <source>
        <dbReference type="ARBA" id="ARBA00004613"/>
    </source>
</evidence>
<dbReference type="InterPro" id="IPR005193">
    <property type="entry name" value="GH62_arabinosidase"/>
</dbReference>
<dbReference type="GO" id="GO:0005576">
    <property type="term" value="C:extracellular region"/>
    <property type="evidence" value="ECO:0007669"/>
    <property type="project" value="UniProtKB-SubCell"/>
</dbReference>
<dbReference type="GO" id="GO:0045493">
    <property type="term" value="P:xylan catabolic process"/>
    <property type="evidence" value="ECO:0007669"/>
    <property type="project" value="UniProtKB-UniRule"/>
</dbReference>
<keyword evidence="8" id="KW-0119">Carbohydrate metabolism</keyword>
<accession>A0A5N5WHG9</accession>
<dbReference type="CDD" id="cd08987">
    <property type="entry name" value="GH62"/>
    <property type="match status" value="1"/>
</dbReference>
<evidence type="ECO:0000313" key="14">
    <source>
        <dbReference type="EMBL" id="KAB8067888.1"/>
    </source>
</evidence>
<evidence type="ECO:0000256" key="11">
    <source>
        <dbReference type="ARBA" id="ARBA00025637"/>
    </source>
</evidence>
<feature type="chain" id="PRO_5024988459" description="Alpha-L-arabinofuranosidase" evidence="13">
    <location>
        <begin position="27"/>
        <end position="327"/>
    </location>
</feature>
<evidence type="ECO:0000256" key="13">
    <source>
        <dbReference type="SAM" id="SignalP"/>
    </source>
</evidence>